<feature type="transmembrane region" description="Helical" evidence="1">
    <location>
        <begin position="156"/>
        <end position="176"/>
    </location>
</feature>
<feature type="transmembrane region" description="Helical" evidence="1">
    <location>
        <begin position="182"/>
        <end position="204"/>
    </location>
</feature>
<feature type="transmembrane region" description="Helical" evidence="1">
    <location>
        <begin position="129"/>
        <end position="149"/>
    </location>
</feature>
<dbReference type="GO" id="GO:0000271">
    <property type="term" value="P:polysaccharide biosynthetic process"/>
    <property type="evidence" value="ECO:0007669"/>
    <property type="project" value="TreeGrafter"/>
</dbReference>
<dbReference type="EMBL" id="LUUG01000071">
    <property type="protein sequence ID" value="OAI04486.1"/>
    <property type="molecule type" value="Genomic_DNA"/>
</dbReference>
<comment type="caution">
    <text evidence="3">The sequence shown here is derived from an EMBL/GenBank/DDBJ whole genome shotgun (WGS) entry which is preliminary data.</text>
</comment>
<feature type="transmembrane region" description="Helical" evidence="1">
    <location>
        <begin position="216"/>
        <end position="235"/>
    </location>
</feature>
<feature type="transmembrane region" description="Helical" evidence="1">
    <location>
        <begin position="85"/>
        <end position="102"/>
    </location>
</feature>
<evidence type="ECO:0000313" key="4">
    <source>
        <dbReference type="Proteomes" id="UP000078090"/>
    </source>
</evidence>
<accession>A0A177MFD5</accession>
<protein>
    <recommendedName>
        <fullName evidence="2">Acyltransferase 3 domain-containing protein</fullName>
    </recommendedName>
</protein>
<keyword evidence="1" id="KW-0812">Transmembrane</keyword>
<gene>
    <name evidence="3" type="ORF">A1332_01945</name>
</gene>
<dbReference type="InterPro" id="IPR002656">
    <property type="entry name" value="Acyl_transf_3_dom"/>
</dbReference>
<dbReference type="GO" id="GO:0016020">
    <property type="term" value="C:membrane"/>
    <property type="evidence" value="ECO:0007669"/>
    <property type="project" value="TreeGrafter"/>
</dbReference>
<dbReference type="Proteomes" id="UP000078090">
    <property type="component" value="Unassembled WGS sequence"/>
</dbReference>
<dbReference type="AlphaFoldDB" id="A0A177MFD5"/>
<feature type="domain" description="Acyltransferase 3" evidence="2">
    <location>
        <begin position="11"/>
        <end position="330"/>
    </location>
</feature>
<evidence type="ECO:0000256" key="1">
    <source>
        <dbReference type="SAM" id="Phobius"/>
    </source>
</evidence>
<reference evidence="3 4" key="1">
    <citation type="submission" date="2016-03" db="EMBL/GenBank/DDBJ databases">
        <authorList>
            <person name="Ploux O."/>
        </authorList>
    </citation>
    <scope>NUCLEOTIDE SEQUENCE [LARGE SCALE GENOMIC DNA]</scope>
    <source>
        <strain evidence="3 4">R-45363</strain>
    </source>
</reference>
<organism evidence="3 4">
    <name type="scientific">Methylomonas methanica</name>
    <dbReference type="NCBI Taxonomy" id="421"/>
    <lineage>
        <taxon>Bacteria</taxon>
        <taxon>Pseudomonadati</taxon>
        <taxon>Pseudomonadota</taxon>
        <taxon>Gammaproteobacteria</taxon>
        <taxon>Methylococcales</taxon>
        <taxon>Methylococcaceae</taxon>
        <taxon>Methylomonas</taxon>
    </lineage>
</organism>
<feature type="transmembrane region" description="Helical" evidence="1">
    <location>
        <begin position="283"/>
        <end position="301"/>
    </location>
</feature>
<dbReference type="RefSeq" id="WP_064008699.1">
    <property type="nucleotide sequence ID" value="NZ_LUUG01000071.1"/>
</dbReference>
<name>A0A177MFD5_METMH</name>
<keyword evidence="1" id="KW-0472">Membrane</keyword>
<feature type="transmembrane region" description="Helical" evidence="1">
    <location>
        <begin position="307"/>
        <end position="333"/>
    </location>
</feature>
<evidence type="ECO:0000313" key="3">
    <source>
        <dbReference type="EMBL" id="OAI04486.1"/>
    </source>
</evidence>
<dbReference type="OrthoDB" id="5573943at2"/>
<dbReference type="GO" id="GO:0016747">
    <property type="term" value="F:acyltransferase activity, transferring groups other than amino-acyl groups"/>
    <property type="evidence" value="ECO:0007669"/>
    <property type="project" value="InterPro"/>
</dbReference>
<dbReference type="PANTHER" id="PTHR23028:SF131">
    <property type="entry name" value="BLR2367 PROTEIN"/>
    <property type="match status" value="1"/>
</dbReference>
<feature type="transmembrane region" description="Helical" evidence="1">
    <location>
        <begin position="250"/>
        <end position="271"/>
    </location>
</feature>
<keyword evidence="1" id="KW-1133">Transmembrane helix</keyword>
<dbReference type="InterPro" id="IPR050879">
    <property type="entry name" value="Acyltransferase_3"/>
</dbReference>
<sequence length="355" mass="40669">MVTQRQARKVDSLQAIRAFAALAVMLFHGTEMLSERLGYLFVSNVFVAGFSGVDIFFVLSGFIIFYTSSSGIDFYRFIQKRFIRIYPIYWLVTMLLVGWFFASPSPEQSYKGDLRVILGSLSLFPQKQYVMGVAWTLTYEVIFYLVFAFTYFKSPVYLFFTFLIWIAVIFSCNLFNIKSGYLAIDMLVNPIILNFALGCLIAYAYKRHSIYKNAVWFFWFGVFLFALTWAYYYYLKLADSTVFEGEMARVYLFGVPAAILIFGALHISASVPRVLVYLGDASYSLYLLHGTVLSMLIKLVIKLNCGAIFSNFSGAVFLFVCTVLISCCFYSLVERNLLRFLNGLLLRPTIAIYKI</sequence>
<feature type="transmembrane region" description="Helical" evidence="1">
    <location>
        <begin position="12"/>
        <end position="29"/>
    </location>
</feature>
<proteinExistence type="predicted"/>
<evidence type="ECO:0000259" key="2">
    <source>
        <dbReference type="Pfam" id="PF01757"/>
    </source>
</evidence>
<dbReference type="PANTHER" id="PTHR23028">
    <property type="entry name" value="ACETYLTRANSFERASE"/>
    <property type="match status" value="1"/>
</dbReference>
<feature type="transmembrane region" description="Helical" evidence="1">
    <location>
        <begin position="41"/>
        <end position="65"/>
    </location>
</feature>
<dbReference type="Pfam" id="PF01757">
    <property type="entry name" value="Acyl_transf_3"/>
    <property type="match status" value="1"/>
</dbReference>